<protein>
    <recommendedName>
        <fullName evidence="6">SHOCT domain-containing protein</fullName>
    </recommendedName>
</protein>
<dbReference type="STRING" id="795797.HacjB3_06625"/>
<dbReference type="EMBL" id="CP002062">
    <property type="protein sequence ID" value="ADJ14714.1"/>
    <property type="molecule type" value="Genomic_DNA"/>
</dbReference>
<evidence type="ECO:0000313" key="3">
    <source>
        <dbReference type="EMBL" id="ELY39510.1"/>
    </source>
</evidence>
<evidence type="ECO:0000256" key="1">
    <source>
        <dbReference type="SAM" id="Phobius"/>
    </source>
</evidence>
<feature type="transmembrane region" description="Helical" evidence="1">
    <location>
        <begin position="12"/>
        <end position="35"/>
    </location>
</feature>
<dbReference type="Proteomes" id="UP000011645">
    <property type="component" value="Unassembled WGS sequence"/>
</dbReference>
<dbReference type="EMBL" id="AOHV01000014">
    <property type="protein sequence ID" value="ELY39510.1"/>
    <property type="molecule type" value="Genomic_DNA"/>
</dbReference>
<gene>
    <name evidence="2" type="ordered locus">HacjB3_06625</name>
    <name evidence="3" type="ORF">C497_05027</name>
</gene>
<evidence type="ECO:0000313" key="5">
    <source>
        <dbReference type="Proteomes" id="UP000011645"/>
    </source>
</evidence>
<keyword evidence="1" id="KW-0472">Membrane</keyword>
<evidence type="ECO:0000313" key="2">
    <source>
        <dbReference type="EMBL" id="ADJ14714.1"/>
    </source>
</evidence>
<dbReference type="GeneID" id="9419128"/>
<feature type="transmembrane region" description="Helical" evidence="1">
    <location>
        <begin position="55"/>
        <end position="78"/>
    </location>
</feature>
<dbReference type="PATRIC" id="fig|795797.18.peg.1322"/>
<dbReference type="RefSeq" id="WP_008414968.1">
    <property type="nucleotide sequence ID" value="NC_014297.1"/>
</dbReference>
<proteinExistence type="predicted"/>
<evidence type="ECO:0000313" key="4">
    <source>
        <dbReference type="Proteomes" id="UP000000390"/>
    </source>
</evidence>
<reference evidence="3 5" key="2">
    <citation type="journal article" date="2014" name="PLoS Genet.">
        <title>Phylogenetically driven sequencing of extremely halophilic archaea reveals strategies for static and dynamic osmo-response.</title>
        <authorList>
            <person name="Becker E.A."/>
            <person name="Seitzer P.M."/>
            <person name="Tritt A."/>
            <person name="Larsen D."/>
            <person name="Krusor M."/>
            <person name="Yao A.I."/>
            <person name="Wu D."/>
            <person name="Madern D."/>
            <person name="Eisen J.A."/>
            <person name="Darling A.E."/>
            <person name="Facciotti M.T."/>
        </authorList>
    </citation>
    <scope>NUCLEOTIDE SEQUENCE [LARGE SCALE GENOMIC DNA]</scope>
    <source>
        <strain evidence="3">B3</strain>
        <strain evidence="5">DSM 18796 / CECT 7217 / JCM 14584 / KCTC 4019 / B3</strain>
    </source>
</reference>
<accession>D8JAJ2</accession>
<keyword evidence="1" id="KW-0812">Transmembrane</keyword>
<dbReference type="Proteomes" id="UP000000390">
    <property type="component" value="Chromosome"/>
</dbReference>
<dbReference type="AlphaFoldDB" id="D8JAJ2"/>
<keyword evidence="5" id="KW-1185">Reference proteome</keyword>
<dbReference type="KEGG" id="hje:HacjB3_06625"/>
<dbReference type="OrthoDB" id="178074at2157"/>
<keyword evidence="1" id="KW-1133">Transmembrane helix</keyword>
<sequence>MGWLSNRALGISLVVLLVTSSLLAVVLGYLGLVVYSALMTGTPIVGILLDMTVPYLPVVAVLLVLVVLSGIWFGWSLLQRASIPKNDRLASVAGRAEREVPLLGALGLSESLSPPEPTPEERAERTLAELKRQYVDGEIDEREFERRVDRLVSNDSLEEARAARERRAVLEGESGRT</sequence>
<dbReference type="HOGENOM" id="CLU_1529175_0_0_2"/>
<organism evidence="2 4">
    <name type="scientific">Halalkalicoccus jeotgali (strain DSM 18796 / CECT 7217 / JCM 14584 / KCTC 4019 / B3)</name>
    <dbReference type="NCBI Taxonomy" id="795797"/>
    <lineage>
        <taxon>Archaea</taxon>
        <taxon>Methanobacteriati</taxon>
        <taxon>Methanobacteriota</taxon>
        <taxon>Stenosarchaea group</taxon>
        <taxon>Halobacteria</taxon>
        <taxon>Halobacteriales</taxon>
        <taxon>Halococcaceae</taxon>
        <taxon>Halalkalicoccus</taxon>
    </lineage>
</organism>
<dbReference type="eggNOG" id="arCOG03911">
    <property type="taxonomic scope" value="Archaea"/>
</dbReference>
<reference evidence="2 4" key="1">
    <citation type="journal article" date="2010" name="J. Bacteriol.">
        <title>Complete genome sequence of Halalkalicoccus jeotgali B3(T), an extremely halophilic archaeon.</title>
        <authorList>
            <person name="Roh S.W."/>
            <person name="Nam Y.D."/>
            <person name="Nam S.H."/>
            <person name="Choi S.H."/>
            <person name="Park H.S."/>
            <person name="Bae J.W."/>
        </authorList>
    </citation>
    <scope>NUCLEOTIDE SEQUENCE [LARGE SCALE GENOMIC DNA]</scope>
    <source>
        <strain evidence="2">B3</strain>
        <strain evidence="4">DSM 18796 / CECT 7217 / JCM 14584 / KCTC 4019 / B3</strain>
    </source>
</reference>
<evidence type="ECO:0008006" key="6">
    <source>
        <dbReference type="Google" id="ProtNLM"/>
    </source>
</evidence>
<name>D8JAJ2_HALJB</name>